<dbReference type="InterPro" id="IPR015894">
    <property type="entry name" value="Guanylate-bd_N"/>
</dbReference>
<dbReference type="AlphaFoldDB" id="A0AAV6Z6C7"/>
<evidence type="ECO:0000256" key="6">
    <source>
        <dbReference type="PROSITE-ProRule" id="PRU00175"/>
    </source>
</evidence>
<feature type="compositionally biased region" description="Polar residues" evidence="8">
    <location>
        <begin position="603"/>
        <end position="618"/>
    </location>
</feature>
<dbReference type="GO" id="GO:0008270">
    <property type="term" value="F:zinc ion binding"/>
    <property type="evidence" value="ECO:0007669"/>
    <property type="project" value="UniProtKB-KW"/>
</dbReference>
<dbReference type="SMART" id="SM00184">
    <property type="entry name" value="RING"/>
    <property type="match status" value="1"/>
</dbReference>
<feature type="compositionally biased region" description="Basic and acidic residues" evidence="8">
    <location>
        <begin position="587"/>
        <end position="602"/>
    </location>
</feature>
<dbReference type="EMBL" id="WNYA01001844">
    <property type="protein sequence ID" value="KAG8545014.1"/>
    <property type="molecule type" value="Genomic_DNA"/>
</dbReference>
<gene>
    <name evidence="11" type="ORF">GDO81_021488</name>
</gene>
<dbReference type="Pfam" id="PF02263">
    <property type="entry name" value="GBP"/>
    <property type="match status" value="1"/>
</dbReference>
<dbReference type="InterPro" id="IPR030386">
    <property type="entry name" value="G_GB1_RHD3_dom"/>
</dbReference>
<dbReference type="InterPro" id="IPR017907">
    <property type="entry name" value="Znf_RING_CS"/>
</dbReference>
<protein>
    <submittedName>
        <fullName evidence="11">Uncharacterized protein</fullName>
    </submittedName>
</protein>
<keyword evidence="12" id="KW-1185">Reference proteome</keyword>
<keyword evidence="4" id="KW-0862">Zinc</keyword>
<feature type="domain" description="GB1/RHD3-type G" evidence="10">
    <location>
        <begin position="137"/>
        <end position="379"/>
    </location>
</feature>
<evidence type="ECO:0000256" key="7">
    <source>
        <dbReference type="PROSITE-ProRule" id="PRU01052"/>
    </source>
</evidence>
<dbReference type="GO" id="GO:0003924">
    <property type="term" value="F:GTPase activity"/>
    <property type="evidence" value="ECO:0007669"/>
    <property type="project" value="InterPro"/>
</dbReference>
<comment type="caution">
    <text evidence="11">The sequence shown here is derived from an EMBL/GenBank/DDBJ whole genome shotgun (WGS) entry which is preliminary data.</text>
</comment>
<dbReference type="Gene3D" id="3.40.50.300">
    <property type="entry name" value="P-loop containing nucleotide triphosphate hydrolases"/>
    <property type="match status" value="1"/>
</dbReference>
<evidence type="ECO:0000256" key="2">
    <source>
        <dbReference type="ARBA" id="ARBA00022741"/>
    </source>
</evidence>
<name>A0AAV6Z6C7_ENGPU</name>
<reference evidence="11" key="1">
    <citation type="thesis" date="2020" institute="ProQuest LLC" country="789 East Eisenhower Parkway, Ann Arbor, MI, USA">
        <title>Comparative Genomics and Chromosome Evolution.</title>
        <authorList>
            <person name="Mudd A.B."/>
        </authorList>
    </citation>
    <scope>NUCLEOTIDE SEQUENCE</scope>
    <source>
        <strain evidence="11">237g6f4</strain>
        <tissue evidence="11">Blood</tissue>
    </source>
</reference>
<evidence type="ECO:0000259" key="10">
    <source>
        <dbReference type="PROSITE" id="PS51715"/>
    </source>
</evidence>
<evidence type="ECO:0000256" key="1">
    <source>
        <dbReference type="ARBA" id="ARBA00022723"/>
    </source>
</evidence>
<dbReference type="Pfam" id="PF15227">
    <property type="entry name" value="zf-C3HC4_4"/>
    <property type="match status" value="1"/>
</dbReference>
<dbReference type="PANTHER" id="PTHR10751">
    <property type="entry name" value="GUANYLATE BINDING PROTEIN"/>
    <property type="match status" value="1"/>
</dbReference>
<dbReference type="GO" id="GO:0005525">
    <property type="term" value="F:GTP binding"/>
    <property type="evidence" value="ECO:0007669"/>
    <property type="project" value="UniProtKB-KW"/>
</dbReference>
<accession>A0AAV6Z6C7</accession>
<keyword evidence="1" id="KW-0479">Metal-binding</keyword>
<dbReference type="InterPro" id="IPR027417">
    <property type="entry name" value="P-loop_NTPase"/>
</dbReference>
<dbReference type="InterPro" id="IPR013083">
    <property type="entry name" value="Znf_RING/FYVE/PHD"/>
</dbReference>
<comment type="similarity">
    <text evidence="7">Belongs to the TRAFAC class dynamin-like GTPase superfamily. GB1/RHD3 GTPase family.</text>
</comment>
<dbReference type="PROSITE" id="PS00518">
    <property type="entry name" value="ZF_RING_1"/>
    <property type="match status" value="1"/>
</dbReference>
<feature type="region of interest" description="Disordered" evidence="8">
    <location>
        <begin position="584"/>
        <end position="618"/>
    </location>
</feature>
<evidence type="ECO:0000256" key="5">
    <source>
        <dbReference type="ARBA" id="ARBA00023134"/>
    </source>
</evidence>
<dbReference type="FunFam" id="3.40.50.300:FF:003482">
    <property type="entry name" value="Ring finger protein 112, gene 2"/>
    <property type="match status" value="1"/>
</dbReference>
<proteinExistence type="inferred from homology"/>
<evidence type="ECO:0000313" key="12">
    <source>
        <dbReference type="Proteomes" id="UP000824782"/>
    </source>
</evidence>
<keyword evidence="5" id="KW-0342">GTP-binding</keyword>
<organism evidence="11 12">
    <name type="scientific">Engystomops pustulosus</name>
    <name type="common">Tungara frog</name>
    <name type="synonym">Physalaemus pustulosus</name>
    <dbReference type="NCBI Taxonomy" id="76066"/>
    <lineage>
        <taxon>Eukaryota</taxon>
        <taxon>Metazoa</taxon>
        <taxon>Chordata</taxon>
        <taxon>Craniata</taxon>
        <taxon>Vertebrata</taxon>
        <taxon>Euteleostomi</taxon>
        <taxon>Amphibia</taxon>
        <taxon>Batrachia</taxon>
        <taxon>Anura</taxon>
        <taxon>Neobatrachia</taxon>
        <taxon>Hyloidea</taxon>
        <taxon>Leptodactylidae</taxon>
        <taxon>Leiuperinae</taxon>
        <taxon>Engystomops</taxon>
    </lineage>
</organism>
<feature type="domain" description="RING-type" evidence="9">
    <location>
        <begin position="28"/>
        <end position="70"/>
    </location>
</feature>
<keyword evidence="2" id="KW-0547">Nucleotide-binding</keyword>
<dbReference type="SUPFAM" id="SSF52540">
    <property type="entry name" value="P-loop containing nucleoside triphosphate hydrolases"/>
    <property type="match status" value="1"/>
</dbReference>
<evidence type="ECO:0000256" key="4">
    <source>
        <dbReference type="ARBA" id="ARBA00022833"/>
    </source>
</evidence>
<dbReference type="PROSITE" id="PS51715">
    <property type="entry name" value="G_GB1_RHD3"/>
    <property type="match status" value="1"/>
</dbReference>
<sequence>MGSGSSKPAAMTHEGSAHFYKLQEDITCSICLQELRDPVSITCGHTFCRPCITSYWAPLQLLGHRCPECRKVCPREQLIPAYRLQHLVSTVQLAVREERSRQTPARAVQLVHADGQSKMWLDEATVDLCFLDSEISDCPLCLICVIGEKRRGKSSLLNYILRALHGLEKGQPVSLGGDDEPLEGFEWQSGTDSVTKGIWMWNRPFILERNGEKMAVFVLDTEGSLDIESDRETSIKLSALSMLLSSYLIFNVNANLKTTELDYLEMYLHVSELTGESFSLQYLQHLNILVRDWQDPDNCGREAAKSYIEHEAEKLRKSSKNHRVLETLRCPSVSGFLLPHPGKTFLRSSQGRLSDMDDDFRSLLTTYISDLAGGLWTHRKTDVHGEKITCGHLGQMLKEFVSTLQNEHLTFASPIEMFYFIKNYENMKKTVKRFQDFVNREAPITSSPFKILSVTTSKMRIRVNKEADRLLLEYEQSLRDSNSEEQQKFIDEMKTRLDQEVEKFCTEYSKRFTKCAVGVGCAVGGGVLSLAGGIVGAAVAGTVLAAEAVALLGSTTAAMVTGAVGGSVALGAIGTGVGAGVGGVIGHTEKKRDERTDGRGNDIESTSQDTQQLVDKSE</sequence>
<keyword evidence="3 6" id="KW-0863">Zinc-finger</keyword>
<evidence type="ECO:0000259" key="9">
    <source>
        <dbReference type="PROSITE" id="PS50089"/>
    </source>
</evidence>
<dbReference type="PROSITE" id="PS50089">
    <property type="entry name" value="ZF_RING_2"/>
    <property type="match status" value="1"/>
</dbReference>
<evidence type="ECO:0000256" key="8">
    <source>
        <dbReference type="SAM" id="MobiDB-lite"/>
    </source>
</evidence>
<dbReference type="Gene3D" id="3.30.40.10">
    <property type="entry name" value="Zinc/RING finger domain, C3HC4 (zinc finger)"/>
    <property type="match status" value="1"/>
</dbReference>
<evidence type="ECO:0000313" key="11">
    <source>
        <dbReference type="EMBL" id="KAG8545014.1"/>
    </source>
</evidence>
<dbReference type="InterPro" id="IPR001841">
    <property type="entry name" value="Znf_RING"/>
</dbReference>
<evidence type="ECO:0000256" key="3">
    <source>
        <dbReference type="ARBA" id="ARBA00022771"/>
    </source>
</evidence>
<dbReference type="Proteomes" id="UP000824782">
    <property type="component" value="Unassembled WGS sequence"/>
</dbReference>
<dbReference type="SUPFAM" id="SSF57850">
    <property type="entry name" value="RING/U-box"/>
    <property type="match status" value="1"/>
</dbReference>